<feature type="coiled-coil region" evidence="1">
    <location>
        <begin position="469"/>
        <end position="510"/>
    </location>
</feature>
<gene>
    <name evidence="3" type="ORF">Mettu_2609</name>
</gene>
<dbReference type="SUPFAM" id="SSF52540">
    <property type="entry name" value="P-loop containing nucleoside triphosphate hydrolases"/>
    <property type="match status" value="2"/>
</dbReference>
<dbReference type="GO" id="GO:0006302">
    <property type="term" value="P:double-strand break repair"/>
    <property type="evidence" value="ECO:0007669"/>
    <property type="project" value="InterPro"/>
</dbReference>
<feature type="coiled-coil region" evidence="1">
    <location>
        <begin position="963"/>
        <end position="994"/>
    </location>
</feature>
<dbReference type="InterPro" id="IPR027417">
    <property type="entry name" value="P-loop_NTPase"/>
</dbReference>
<dbReference type="RefSeq" id="WP_006892051.1">
    <property type="nucleotide sequence ID" value="NZ_JH109152.1"/>
</dbReference>
<evidence type="ECO:0000313" key="4">
    <source>
        <dbReference type="Proteomes" id="UP000004664"/>
    </source>
</evidence>
<dbReference type="EMBL" id="JH109152">
    <property type="protein sequence ID" value="EGW23746.1"/>
    <property type="molecule type" value="Genomic_DNA"/>
</dbReference>
<accession>G3IRQ3</accession>
<dbReference type="Pfam" id="PF13476">
    <property type="entry name" value="AAA_23"/>
    <property type="match status" value="1"/>
</dbReference>
<name>G3IRQ3_METTV</name>
<feature type="coiled-coil region" evidence="1">
    <location>
        <begin position="397"/>
        <end position="424"/>
    </location>
</feature>
<feature type="coiled-coil region" evidence="1">
    <location>
        <begin position="746"/>
        <end position="780"/>
    </location>
</feature>
<dbReference type="GO" id="GO:0016887">
    <property type="term" value="F:ATP hydrolysis activity"/>
    <property type="evidence" value="ECO:0007669"/>
    <property type="project" value="InterPro"/>
</dbReference>
<keyword evidence="1" id="KW-0175">Coiled coil</keyword>
<dbReference type="STRING" id="697282.Mettu_2609"/>
<feature type="domain" description="Rad50/SbcC-type AAA" evidence="2">
    <location>
        <begin position="7"/>
        <end position="256"/>
    </location>
</feature>
<evidence type="ECO:0000259" key="2">
    <source>
        <dbReference type="Pfam" id="PF13476"/>
    </source>
</evidence>
<proteinExistence type="predicted"/>
<keyword evidence="4" id="KW-1185">Reference proteome</keyword>
<dbReference type="OrthoDB" id="9795626at2"/>
<evidence type="ECO:0000313" key="3">
    <source>
        <dbReference type="EMBL" id="EGW23746.1"/>
    </source>
</evidence>
<dbReference type="InterPro" id="IPR038729">
    <property type="entry name" value="Rad50/SbcC_AAA"/>
</dbReference>
<evidence type="ECO:0000256" key="1">
    <source>
        <dbReference type="SAM" id="Coils"/>
    </source>
</evidence>
<feature type="coiled-coil region" evidence="1">
    <location>
        <begin position="862"/>
        <end position="905"/>
    </location>
</feature>
<organism evidence="3 4">
    <name type="scientific">Methylobacter tundripaludum (strain ATCC BAA-1195 / DSM 17260 / SV96)</name>
    <dbReference type="NCBI Taxonomy" id="697282"/>
    <lineage>
        <taxon>Bacteria</taxon>
        <taxon>Pseudomonadati</taxon>
        <taxon>Pseudomonadota</taxon>
        <taxon>Gammaproteobacteria</taxon>
        <taxon>Methylococcales</taxon>
        <taxon>Methylococcaceae</taxon>
        <taxon>Methylobacter</taxon>
    </lineage>
</organism>
<dbReference type="PANTHER" id="PTHR32114:SF2">
    <property type="entry name" value="ABC TRANSPORTER ABCH.3"/>
    <property type="match status" value="1"/>
</dbReference>
<dbReference type="AlphaFoldDB" id="G3IRQ3"/>
<dbReference type="Proteomes" id="UP000004664">
    <property type="component" value="Unassembled WGS sequence"/>
</dbReference>
<dbReference type="Pfam" id="PF13558">
    <property type="entry name" value="SbcC_Walker_B"/>
    <property type="match status" value="1"/>
</dbReference>
<sequence>MRILAIRGKNLASLAEPFEILLNSGPLEQAGLFAITGQTGAGKSTILDALCLALYDKIPRLPDGHGFAVGHKDEDENLRVVSTDVRSILRRGTSNAYAEVDFIGKDKHHYRARWEVSKARGKADGRLQAQEITLSKIDDGQRIGQGKKNTLEKICELIDLNFDQFRRSVLLAQGDFAAFLKAKKDERSSLLERITGTELYSELSIAAFDRARQEKDALNLITSRMQDQIPLDEEARQLLEQQRDQFTSQLADLDQQIASNQKIIDWYAELKKLQEAERVARDNFAGSQQAWDAAEVERQLMQKVEAAQPLRPLLAQYQTANAEHLDAQQKLKDSVDQQVAADIKLQTAKKQLSTLAGALAEAEQQQQQAQPVLIKVRALDTRIDVIRKAVGTLSVEENQLLQALDGAEKEYQTLLRRQAEQTAALQQLNLWLEQNQAIKPVAAEWSRWDAELERYQTLNARKTDDALKAEQLRLAVAKDERSLAELKLAIEDSHKKLELHQQALAQLKTQDSKQSLEDLHQIKDELEIKRGQVAQALSLANNAQELQQAIKQDATKLEATEQTINEGALQLQTLNQQQMTNSVALSEAKKALDLIQATTHKNAEQFRSLLQKDQPCPVCGALEHPWKDQVCIGNEHAVAQSARVGELENLNETLIKAIVELTKSISQGQEQKTALAEKLAEAQTKLAQCGNDWAVLAMHNKVASVPDRLRHFHHPWQSPDFSITDIQLLPALKIQNEQINSALELTKQQEKAALELQRQLKAAQDLFDANQRNKEKLSAEYATMDKQYAKNKADLEYVTAGIQEQEQQLQAIVDLLATPFRQLENWPSRLQDSTAAFRQDCAVKAQQFQGTEQQIETAAKALEKINHDEKLAEQALKQCQQQHRLKQAELKTQTEEQQKLSVERDAVLPRVTADSYEQTVNQNVQTARTAHQQAGHTVSQAETALATHKQNQQHWQTETGRRYDNLEKALSALNQSLEKQAIDLEQLSRLLEKDEHWLAIWKTQMATLERGLQESAALLKVKADDCLKQQSHPVEIPEEDAHKLSAELQQQRQATHTQKEEQVILLREDDKKIAAGRALKAELDSQQDRWVQWESLNDTIGSRNGAKFRTFAQSLTLEALLAHSNQHLEDFAKRYALQRVPGSDLELQIIDRDMADDVRSVHSLSGGESFLVSLALALGLASLSSNKTQVESLFIDEGFGSLDPETLDIAIASLDTLQALGRKVGVISHVPILVERIGAKVVVEKQGGGRSSVVIVGGGY</sequence>
<protein>
    <submittedName>
        <fullName evidence="3">SMC domain protein</fullName>
    </submittedName>
</protein>
<dbReference type="HOGENOM" id="CLU_004785_1_1_6"/>
<dbReference type="PANTHER" id="PTHR32114">
    <property type="entry name" value="ABC TRANSPORTER ABCH.3"/>
    <property type="match status" value="1"/>
</dbReference>
<dbReference type="Gene3D" id="3.40.50.300">
    <property type="entry name" value="P-loop containing nucleotide triphosphate hydrolases"/>
    <property type="match status" value="2"/>
</dbReference>
<feature type="coiled-coil region" evidence="1">
    <location>
        <begin position="540"/>
        <end position="577"/>
    </location>
</feature>
<reference evidence="3 4" key="1">
    <citation type="submission" date="2011-06" db="EMBL/GenBank/DDBJ databases">
        <title>Genomic sequence of Methylobacter tundripaludum SV96.</title>
        <authorList>
            <consortium name="US DOE Joint Genome Institute"/>
            <person name="Lucas S."/>
            <person name="Han J."/>
            <person name="Lapidus A."/>
            <person name="Cheng J.-F."/>
            <person name="Goodwin L."/>
            <person name="Pitluck S."/>
            <person name="Held B."/>
            <person name="Detter J.C."/>
            <person name="Han C."/>
            <person name="Tapia R."/>
            <person name="Land M."/>
            <person name="Hauser L."/>
            <person name="Kyrpides N."/>
            <person name="Ivanova N."/>
            <person name="Ovchinnikova G."/>
            <person name="Pagani I."/>
            <person name="Klotz M.G."/>
            <person name="Dispirito A.A."/>
            <person name="Murrell J.C."/>
            <person name="Dunfield P."/>
            <person name="Kalyuzhnaya M.G."/>
            <person name="Svenning M."/>
            <person name="Trotsenko Y.A."/>
            <person name="Stein L.Y."/>
            <person name="Woyke T."/>
        </authorList>
    </citation>
    <scope>NUCLEOTIDE SEQUENCE [LARGE SCALE GENOMIC DNA]</scope>
    <source>
        <strain evidence="4">ATCC BAA-1195 / DSM 17260 / SV96</strain>
    </source>
</reference>
<dbReference type="eggNOG" id="COG0419">
    <property type="taxonomic scope" value="Bacteria"/>
</dbReference>